<accession>A0A0R1F161</accession>
<protein>
    <submittedName>
        <fullName evidence="4">Metal-dependent membrane protease</fullName>
    </submittedName>
</protein>
<feature type="transmembrane region" description="Helical" evidence="2">
    <location>
        <begin position="34"/>
        <end position="56"/>
    </location>
</feature>
<dbReference type="eggNOG" id="COG1266">
    <property type="taxonomic scope" value="Bacteria"/>
</dbReference>
<gene>
    <name evidence="4" type="ORF">FD51_GL002389</name>
</gene>
<evidence type="ECO:0000256" key="1">
    <source>
        <dbReference type="ARBA" id="ARBA00009067"/>
    </source>
</evidence>
<evidence type="ECO:0000259" key="3">
    <source>
        <dbReference type="Pfam" id="PF02517"/>
    </source>
</evidence>
<feature type="transmembrane region" description="Helical" evidence="2">
    <location>
        <begin position="76"/>
        <end position="98"/>
    </location>
</feature>
<feature type="transmembrane region" description="Helical" evidence="2">
    <location>
        <begin position="7"/>
        <end position="28"/>
    </location>
</feature>
<evidence type="ECO:0000256" key="2">
    <source>
        <dbReference type="SAM" id="Phobius"/>
    </source>
</evidence>
<dbReference type="GO" id="GO:0006508">
    <property type="term" value="P:proteolysis"/>
    <property type="evidence" value="ECO:0007669"/>
    <property type="project" value="UniProtKB-KW"/>
</dbReference>
<dbReference type="InterPro" id="IPR003675">
    <property type="entry name" value="Rce1/LyrA-like_dom"/>
</dbReference>
<proteinExistence type="inferred from homology"/>
<dbReference type="Pfam" id="PF02517">
    <property type="entry name" value="Rce1-like"/>
    <property type="match status" value="1"/>
</dbReference>
<dbReference type="PANTHER" id="PTHR36435">
    <property type="entry name" value="SLR1288 PROTEIN"/>
    <property type="match status" value="1"/>
</dbReference>
<feature type="transmembrane region" description="Helical" evidence="2">
    <location>
        <begin position="118"/>
        <end position="140"/>
    </location>
</feature>
<feature type="domain" description="CAAX prenyl protease 2/Lysostaphin resistance protein A-like" evidence="3">
    <location>
        <begin position="119"/>
        <end position="210"/>
    </location>
</feature>
<reference evidence="4 5" key="1">
    <citation type="journal article" date="2015" name="Genome Announc.">
        <title>Expanding the biotechnology potential of lactobacilli through comparative genomics of 213 strains and associated genera.</title>
        <authorList>
            <person name="Sun Z."/>
            <person name="Harris H.M."/>
            <person name="McCann A."/>
            <person name="Guo C."/>
            <person name="Argimon S."/>
            <person name="Zhang W."/>
            <person name="Yang X."/>
            <person name="Jeffery I.B."/>
            <person name="Cooney J.C."/>
            <person name="Kagawa T.F."/>
            <person name="Liu W."/>
            <person name="Song Y."/>
            <person name="Salvetti E."/>
            <person name="Wrobel A."/>
            <person name="Rasinkangas P."/>
            <person name="Parkhill J."/>
            <person name="Rea M.C."/>
            <person name="O'Sullivan O."/>
            <person name="Ritari J."/>
            <person name="Douillard F.P."/>
            <person name="Paul Ross R."/>
            <person name="Yang R."/>
            <person name="Briner A.E."/>
            <person name="Felis G.E."/>
            <person name="de Vos W.M."/>
            <person name="Barrangou R."/>
            <person name="Klaenhammer T.R."/>
            <person name="Caufield P.W."/>
            <person name="Cui Y."/>
            <person name="Zhang H."/>
            <person name="O'Toole P.W."/>
        </authorList>
    </citation>
    <scope>NUCLEOTIDE SEQUENCE [LARGE SCALE GENOMIC DNA]</scope>
    <source>
        <strain evidence="4 5">DSM 20178</strain>
    </source>
</reference>
<comment type="caution">
    <text evidence="4">The sequence shown here is derived from an EMBL/GenBank/DDBJ whole genome shotgun (WGS) entry which is preliminary data.</text>
</comment>
<evidence type="ECO:0000313" key="5">
    <source>
        <dbReference type="Proteomes" id="UP000051984"/>
    </source>
</evidence>
<name>A0A0R1F161_LACZE</name>
<dbReference type="PATRIC" id="fig|1423816.3.peg.2486"/>
<comment type="similarity">
    <text evidence="1">Belongs to the UPF0177 family.</text>
</comment>
<organism evidence="4 5">
    <name type="scientific">Lacticaseibacillus zeae DSM 20178 = KCTC 3804</name>
    <dbReference type="NCBI Taxonomy" id="1423816"/>
    <lineage>
        <taxon>Bacteria</taxon>
        <taxon>Bacillati</taxon>
        <taxon>Bacillota</taxon>
        <taxon>Bacilli</taxon>
        <taxon>Lactobacillales</taxon>
        <taxon>Lactobacillaceae</taxon>
        <taxon>Lacticaseibacillus</taxon>
    </lineage>
</organism>
<dbReference type="InterPro" id="IPR052710">
    <property type="entry name" value="CAAX_protease"/>
</dbReference>
<feature type="transmembrane region" description="Helical" evidence="2">
    <location>
        <begin position="152"/>
        <end position="170"/>
    </location>
</feature>
<sequence length="215" mass="24096">MKIFHSFLQVLGVGIGFILYSFAELALVRGEVAWGAYGAIGAFVISFGVLIGLLMLVYRRLYRQQGPLTVKHPAAVIWQGIGLLFVIQLTNSLLMHLLHTPQAANRSNLLHLVKTYPWGIKLLAVVGGPIVEEYLFRGLLMNSFGSLRQRKWQWVSILVSAFTFGFAHVVGSRIDYNLFIYAALGGVLAWTYLRTRDMRYSIGLHMLNNATILLV</sequence>
<dbReference type="GO" id="GO:0080120">
    <property type="term" value="P:CAAX-box protein maturation"/>
    <property type="evidence" value="ECO:0007669"/>
    <property type="project" value="UniProtKB-ARBA"/>
</dbReference>
<feature type="transmembrane region" description="Helical" evidence="2">
    <location>
        <begin position="176"/>
        <end position="193"/>
    </location>
</feature>
<dbReference type="PANTHER" id="PTHR36435:SF1">
    <property type="entry name" value="CAAX AMINO TERMINAL PROTEASE FAMILY PROTEIN"/>
    <property type="match status" value="1"/>
</dbReference>
<dbReference type="EMBL" id="AZCT01000004">
    <property type="protein sequence ID" value="KRK12802.1"/>
    <property type="molecule type" value="Genomic_DNA"/>
</dbReference>
<keyword evidence="4" id="KW-0645">Protease</keyword>
<dbReference type="RefSeq" id="WP_010490906.1">
    <property type="nucleotide sequence ID" value="NZ_AZCT01000004.1"/>
</dbReference>
<keyword evidence="2" id="KW-0812">Transmembrane</keyword>
<dbReference type="GO" id="GO:0004175">
    <property type="term" value="F:endopeptidase activity"/>
    <property type="evidence" value="ECO:0007669"/>
    <property type="project" value="UniProtKB-ARBA"/>
</dbReference>
<dbReference type="Proteomes" id="UP000051984">
    <property type="component" value="Unassembled WGS sequence"/>
</dbReference>
<keyword evidence="2" id="KW-0472">Membrane</keyword>
<keyword evidence="4" id="KW-0378">Hydrolase</keyword>
<dbReference type="AlphaFoldDB" id="A0A0R1F161"/>
<evidence type="ECO:0000313" key="4">
    <source>
        <dbReference type="EMBL" id="KRK12802.1"/>
    </source>
</evidence>
<keyword evidence="2" id="KW-1133">Transmembrane helix</keyword>